<gene>
    <name evidence="11" type="ORF">E2N93_03915</name>
</gene>
<feature type="transmembrane region" description="Helical" evidence="10">
    <location>
        <begin position="270"/>
        <end position="295"/>
    </location>
</feature>
<feature type="transmembrane region" description="Helical" evidence="10">
    <location>
        <begin position="192"/>
        <end position="215"/>
    </location>
</feature>
<dbReference type="InterPro" id="IPR045070">
    <property type="entry name" value="MATE_MepA-like"/>
</dbReference>
<evidence type="ECO:0000256" key="10">
    <source>
        <dbReference type="SAM" id="Phobius"/>
    </source>
</evidence>
<evidence type="ECO:0000256" key="3">
    <source>
        <dbReference type="ARBA" id="ARBA00022106"/>
    </source>
</evidence>
<reference evidence="11 12" key="1">
    <citation type="submission" date="2019-03" db="EMBL/GenBank/DDBJ databases">
        <authorList>
            <person name="Molinero N."/>
            <person name="Sanchez B."/>
            <person name="Walker A."/>
            <person name="Duncan S."/>
            <person name="Delgado S."/>
            <person name="Margolles A."/>
        </authorList>
    </citation>
    <scope>NUCLEOTIDE SEQUENCE [LARGE SCALE GENOMIC DNA]</scope>
    <source>
        <strain evidence="11 12">IPLA60002</strain>
    </source>
</reference>
<dbReference type="EMBL" id="SNUZ01000004">
    <property type="protein sequence ID" value="MCL3787170.1"/>
    <property type="molecule type" value="Genomic_DNA"/>
</dbReference>
<feature type="transmembrane region" description="Helical" evidence="10">
    <location>
        <begin position="55"/>
        <end position="81"/>
    </location>
</feature>
<feature type="transmembrane region" description="Helical" evidence="10">
    <location>
        <begin position="385"/>
        <end position="407"/>
    </location>
</feature>
<keyword evidence="7 10" id="KW-1133">Transmembrane helix</keyword>
<keyword evidence="5" id="KW-1003">Cell membrane</keyword>
<protein>
    <recommendedName>
        <fullName evidence="3">Multidrug export protein MepA</fullName>
    </recommendedName>
</protein>
<evidence type="ECO:0000256" key="2">
    <source>
        <dbReference type="ARBA" id="ARBA00008417"/>
    </source>
</evidence>
<comment type="subcellular location">
    <subcellularLocation>
        <location evidence="1">Cell membrane</location>
        <topology evidence="1">Multi-pass membrane protein</topology>
    </subcellularLocation>
</comment>
<evidence type="ECO:0000256" key="7">
    <source>
        <dbReference type="ARBA" id="ARBA00022989"/>
    </source>
</evidence>
<dbReference type="PANTHER" id="PTHR43823:SF3">
    <property type="entry name" value="MULTIDRUG EXPORT PROTEIN MEPA"/>
    <property type="match status" value="1"/>
</dbReference>
<comment type="caution">
    <text evidence="11">The sequence shown here is derived from an EMBL/GenBank/DDBJ whole genome shotgun (WGS) entry which is preliminary data.</text>
</comment>
<feature type="transmembrane region" description="Helical" evidence="10">
    <location>
        <begin position="93"/>
        <end position="115"/>
    </location>
</feature>
<feature type="transmembrane region" description="Helical" evidence="10">
    <location>
        <begin position="236"/>
        <end position="258"/>
    </location>
</feature>
<dbReference type="CDD" id="cd13143">
    <property type="entry name" value="MATE_MepA_like"/>
    <property type="match status" value="1"/>
</dbReference>
<proteinExistence type="inferred from homology"/>
<feature type="transmembrane region" description="Helical" evidence="10">
    <location>
        <begin position="316"/>
        <end position="336"/>
    </location>
</feature>
<keyword evidence="8 10" id="KW-0472">Membrane</keyword>
<name>A0ABT0NFY9_9FIRM</name>
<sequence length="445" mass="48252">MEVILDLLKDSVKNLYFRYLFPSMGSAVVASVYLMTDAVVIGKGIGDNALAALNMTTPIISFMLSIGILFGIGGSVLFSVYKGTGDDEKANKCFTTALLGVLTAAIIICVLFNIFDKQILSLMGAKDELFDLAFDYVRFYYYFAIPSVLVNFCSAFVRSDKDPNRAMIAVTAGGIVNVVFDIVLVYPAKMGMAGAAIASVSGITVQLLVCLTHFLSKKNTIRISKPIKVLKNTFQILKGGLSGFITELSNAIIIFVFNLQLLNYCSNAELAVYGVLANCAILFNALFVGVGQAVQPVSAFNFGAGQNGRIAKLRKYAYSTVLIMGVVFALSGIFFPELVASCFIDLTDATREVTKTAMPIYFIAFFAMGVNVLSTYYFQSLMKGGYSLAVSMLRNIIISSVLLITLPMLFGGFAIWFAIPITEAVVAVISFILLIKNNKQMKSKV</sequence>
<dbReference type="InterPro" id="IPR048279">
    <property type="entry name" value="MdtK-like"/>
</dbReference>
<accession>A0ABT0NFY9</accession>
<feature type="transmembrane region" description="Helical" evidence="10">
    <location>
        <begin position="16"/>
        <end position="35"/>
    </location>
</feature>
<keyword evidence="6 10" id="KW-0812">Transmembrane</keyword>
<evidence type="ECO:0000256" key="6">
    <source>
        <dbReference type="ARBA" id="ARBA00022692"/>
    </source>
</evidence>
<dbReference type="InterPro" id="IPR002528">
    <property type="entry name" value="MATE_fam"/>
</dbReference>
<dbReference type="Pfam" id="PF01554">
    <property type="entry name" value="MatE"/>
    <property type="match status" value="2"/>
</dbReference>
<dbReference type="PIRSF" id="PIRSF006603">
    <property type="entry name" value="DinF"/>
    <property type="match status" value="1"/>
</dbReference>
<dbReference type="PANTHER" id="PTHR43823">
    <property type="entry name" value="SPORULATION PROTEIN YKVU"/>
    <property type="match status" value="1"/>
</dbReference>
<evidence type="ECO:0000313" key="12">
    <source>
        <dbReference type="Proteomes" id="UP001056693"/>
    </source>
</evidence>
<dbReference type="InterPro" id="IPR051327">
    <property type="entry name" value="MATE_MepA_subfamily"/>
</dbReference>
<feature type="transmembrane region" description="Helical" evidence="10">
    <location>
        <begin position="356"/>
        <end position="378"/>
    </location>
</feature>
<evidence type="ECO:0000256" key="9">
    <source>
        <dbReference type="ARBA" id="ARBA00023251"/>
    </source>
</evidence>
<evidence type="ECO:0000256" key="1">
    <source>
        <dbReference type="ARBA" id="ARBA00004651"/>
    </source>
</evidence>
<keyword evidence="9" id="KW-0046">Antibiotic resistance</keyword>
<feature type="transmembrane region" description="Helical" evidence="10">
    <location>
        <begin position="139"/>
        <end position="157"/>
    </location>
</feature>
<organism evidence="11 12">
    <name type="scientific">Ruminococcus bromii</name>
    <dbReference type="NCBI Taxonomy" id="40518"/>
    <lineage>
        <taxon>Bacteria</taxon>
        <taxon>Bacillati</taxon>
        <taxon>Bacillota</taxon>
        <taxon>Clostridia</taxon>
        <taxon>Eubacteriales</taxon>
        <taxon>Oscillospiraceae</taxon>
        <taxon>Ruminococcus</taxon>
    </lineage>
</organism>
<feature type="transmembrane region" description="Helical" evidence="10">
    <location>
        <begin position="166"/>
        <end position="186"/>
    </location>
</feature>
<evidence type="ECO:0000256" key="5">
    <source>
        <dbReference type="ARBA" id="ARBA00022475"/>
    </source>
</evidence>
<feature type="transmembrane region" description="Helical" evidence="10">
    <location>
        <begin position="413"/>
        <end position="435"/>
    </location>
</feature>
<dbReference type="Proteomes" id="UP001056693">
    <property type="component" value="Unassembled WGS sequence"/>
</dbReference>
<comment type="similarity">
    <text evidence="2">Belongs to the multi antimicrobial extrusion (MATE) (TC 2.A.66.1) family. MepA subfamily.</text>
</comment>
<keyword evidence="12" id="KW-1185">Reference proteome</keyword>
<evidence type="ECO:0000313" key="11">
    <source>
        <dbReference type="EMBL" id="MCL3787170.1"/>
    </source>
</evidence>
<evidence type="ECO:0000256" key="4">
    <source>
        <dbReference type="ARBA" id="ARBA00022448"/>
    </source>
</evidence>
<keyword evidence="4" id="KW-0813">Transport</keyword>
<evidence type="ECO:0000256" key="8">
    <source>
        <dbReference type="ARBA" id="ARBA00023136"/>
    </source>
</evidence>